<sequence length="96" mass="10918">MTFDDNIAPYLDPTSPLRNSSWIYKVTLFVQDNAPAQRAKATSSWLKELKLKSLGHPPQGPGLNPIENLWFLMKPELSKDPALAQLSWNLIRRVET</sequence>
<reference evidence="2" key="1">
    <citation type="submission" date="2020-04" db="EMBL/GenBank/DDBJ databases">
        <title>Hybrid Assembly of Korean Phytophthora infestans isolates.</title>
        <authorList>
            <person name="Prokchorchik M."/>
            <person name="Lee Y."/>
            <person name="Seo J."/>
            <person name="Cho J.-H."/>
            <person name="Park Y.-E."/>
            <person name="Jang D.-C."/>
            <person name="Im J.-S."/>
            <person name="Choi J.-G."/>
            <person name="Park H.-J."/>
            <person name="Lee G.-B."/>
            <person name="Lee Y.-G."/>
            <person name="Hong S.-Y."/>
            <person name="Cho K."/>
            <person name="Sohn K.H."/>
        </authorList>
    </citation>
    <scope>NUCLEOTIDE SEQUENCE</scope>
    <source>
        <strain evidence="2">KR_1_A1</strain>
    </source>
</reference>
<dbReference type="Proteomes" id="UP000602510">
    <property type="component" value="Unassembled WGS sequence"/>
</dbReference>
<keyword evidence="3" id="KW-1185">Reference proteome</keyword>
<accession>A0A833RYM5</accession>
<dbReference type="GO" id="GO:0003676">
    <property type="term" value="F:nucleic acid binding"/>
    <property type="evidence" value="ECO:0007669"/>
    <property type="project" value="InterPro"/>
</dbReference>
<protein>
    <submittedName>
        <fullName evidence="2">DDE superfamily endonuclease</fullName>
    </submittedName>
</protein>
<proteinExistence type="predicted"/>
<keyword evidence="2" id="KW-0378">Hydrolase</keyword>
<organism evidence="2 3">
    <name type="scientific">Phytophthora infestans</name>
    <name type="common">Potato late blight agent</name>
    <name type="synonym">Botrytis infestans</name>
    <dbReference type="NCBI Taxonomy" id="4787"/>
    <lineage>
        <taxon>Eukaryota</taxon>
        <taxon>Sar</taxon>
        <taxon>Stramenopiles</taxon>
        <taxon>Oomycota</taxon>
        <taxon>Peronosporomycetes</taxon>
        <taxon>Peronosporales</taxon>
        <taxon>Peronosporaceae</taxon>
        <taxon>Phytophthora</taxon>
    </lineage>
</organism>
<evidence type="ECO:0000313" key="2">
    <source>
        <dbReference type="EMBL" id="KAF4028936.1"/>
    </source>
</evidence>
<dbReference type="InterPro" id="IPR036397">
    <property type="entry name" value="RNaseH_sf"/>
</dbReference>
<gene>
    <name evidence="2" type="ORF">GN244_ATG19361</name>
</gene>
<feature type="domain" description="Tc1-like transposase DDE" evidence="1">
    <location>
        <begin position="27"/>
        <end position="79"/>
    </location>
</feature>
<keyword evidence="2" id="KW-0255">Endonuclease</keyword>
<name>A0A833RYM5_PHYIN</name>
<comment type="caution">
    <text evidence="2">The sequence shown here is derived from an EMBL/GenBank/DDBJ whole genome shotgun (WGS) entry which is preliminary data.</text>
</comment>
<evidence type="ECO:0000313" key="3">
    <source>
        <dbReference type="Proteomes" id="UP000602510"/>
    </source>
</evidence>
<dbReference type="AlphaFoldDB" id="A0A833RYM5"/>
<dbReference type="GO" id="GO:0004519">
    <property type="term" value="F:endonuclease activity"/>
    <property type="evidence" value="ECO:0007669"/>
    <property type="project" value="UniProtKB-KW"/>
</dbReference>
<evidence type="ECO:0000259" key="1">
    <source>
        <dbReference type="Pfam" id="PF13358"/>
    </source>
</evidence>
<dbReference type="InterPro" id="IPR038717">
    <property type="entry name" value="Tc1-like_DDE_dom"/>
</dbReference>
<keyword evidence="2" id="KW-0540">Nuclease</keyword>
<dbReference type="Pfam" id="PF13358">
    <property type="entry name" value="DDE_3"/>
    <property type="match status" value="1"/>
</dbReference>
<dbReference type="Gene3D" id="3.30.420.10">
    <property type="entry name" value="Ribonuclease H-like superfamily/Ribonuclease H"/>
    <property type="match status" value="1"/>
</dbReference>
<dbReference type="EMBL" id="WSZM01000923">
    <property type="protein sequence ID" value="KAF4028936.1"/>
    <property type="molecule type" value="Genomic_DNA"/>
</dbReference>